<evidence type="ECO:0000313" key="3">
    <source>
        <dbReference type="EMBL" id="MBQ0825627.1"/>
    </source>
</evidence>
<keyword evidence="4" id="KW-1185">Reference proteome</keyword>
<feature type="compositionally biased region" description="Low complexity" evidence="1">
    <location>
        <begin position="83"/>
        <end position="96"/>
    </location>
</feature>
<reference evidence="3" key="1">
    <citation type="submission" date="2021-04" db="EMBL/GenBank/DDBJ databases">
        <title>Genome seq and assembly of Streptomyces sp. RG38.</title>
        <authorList>
            <person name="Chhetri G."/>
        </authorList>
    </citation>
    <scope>NUCLEOTIDE SEQUENCE</scope>
    <source>
        <strain evidence="3">RG38</strain>
    </source>
</reference>
<comment type="caution">
    <text evidence="3">The sequence shown here is derived from an EMBL/GenBank/DDBJ whole genome shotgun (WGS) entry which is preliminary data.</text>
</comment>
<evidence type="ECO:0000256" key="2">
    <source>
        <dbReference type="SAM" id="SignalP"/>
    </source>
</evidence>
<name>A0A941B123_9ACTN</name>
<dbReference type="Proteomes" id="UP000677875">
    <property type="component" value="Unassembled WGS sequence"/>
</dbReference>
<feature type="compositionally biased region" description="Pro residues" evidence="1">
    <location>
        <begin position="57"/>
        <end position="73"/>
    </location>
</feature>
<sequence>MRRTAGPARGTARALVTTLFAGAALGVFAGTAPADTGLPAHPADAAVPGPAATDPLPCDPVPEIPDADPPVPGEDPAAWHTLPGADAPAPDPAYAGTTRALAVTGAPSGPAATDTTAPDPETTAPDPDPDTAAPGTRARDAYGLPADDGDDDLLGAPGPDRAADGGCPPVPGDDALWGAEPGEDAPWAATSALPQGTTRPTCPTHPTHPTPGDPCGTPEPPCPTSPHDESHDTPTPHGRPGGATPRGSCATTSPEHGVRAGQGGAFTGSVPALAAGGVLIAGALGGAAHRLRPRTRRGGGER</sequence>
<keyword evidence="2" id="KW-0732">Signal</keyword>
<feature type="chain" id="PRO_5038941358" evidence="2">
    <location>
        <begin position="30"/>
        <end position="302"/>
    </location>
</feature>
<dbReference type="AlphaFoldDB" id="A0A941B123"/>
<feature type="compositionally biased region" description="Low complexity" evidence="1">
    <location>
        <begin position="154"/>
        <end position="167"/>
    </location>
</feature>
<feature type="compositionally biased region" description="Pro residues" evidence="1">
    <location>
        <begin position="206"/>
        <end position="224"/>
    </location>
</feature>
<accession>A0A941B123</accession>
<organism evidence="3 4">
    <name type="scientific">Streptomyces tagetis</name>
    <dbReference type="NCBI Taxonomy" id="2820809"/>
    <lineage>
        <taxon>Bacteria</taxon>
        <taxon>Bacillati</taxon>
        <taxon>Actinomycetota</taxon>
        <taxon>Actinomycetes</taxon>
        <taxon>Kitasatosporales</taxon>
        <taxon>Streptomycetaceae</taxon>
        <taxon>Streptomyces</taxon>
    </lineage>
</organism>
<dbReference type="RefSeq" id="WP_210868282.1">
    <property type="nucleotide sequence ID" value="NZ_JAGPNL010000001.1"/>
</dbReference>
<feature type="signal peptide" evidence="2">
    <location>
        <begin position="1"/>
        <end position="29"/>
    </location>
</feature>
<feature type="compositionally biased region" description="Low complexity" evidence="1">
    <location>
        <begin position="104"/>
        <end position="146"/>
    </location>
</feature>
<protein>
    <submittedName>
        <fullName evidence="3">Uncharacterized protein</fullName>
    </submittedName>
</protein>
<evidence type="ECO:0000256" key="1">
    <source>
        <dbReference type="SAM" id="MobiDB-lite"/>
    </source>
</evidence>
<gene>
    <name evidence="3" type="ORF">J5Y05_03745</name>
</gene>
<proteinExistence type="predicted"/>
<dbReference type="EMBL" id="JAGPNL010000001">
    <property type="protein sequence ID" value="MBQ0825627.1"/>
    <property type="molecule type" value="Genomic_DNA"/>
</dbReference>
<feature type="region of interest" description="Disordered" evidence="1">
    <location>
        <begin position="40"/>
        <end position="270"/>
    </location>
</feature>
<evidence type="ECO:0000313" key="4">
    <source>
        <dbReference type="Proteomes" id="UP000677875"/>
    </source>
</evidence>